<feature type="transmembrane region" description="Helical" evidence="1">
    <location>
        <begin position="73"/>
        <end position="91"/>
    </location>
</feature>
<protein>
    <submittedName>
        <fullName evidence="2">Membrane protein</fullName>
    </submittedName>
</protein>
<dbReference type="OrthoDB" id="8612279at2"/>
<evidence type="ECO:0000313" key="3">
    <source>
        <dbReference type="Proteomes" id="UP000272771"/>
    </source>
</evidence>
<keyword evidence="3" id="KW-1185">Reference proteome</keyword>
<keyword evidence="1" id="KW-0472">Membrane</keyword>
<evidence type="ECO:0000313" key="2">
    <source>
        <dbReference type="EMBL" id="VEJ52171.1"/>
    </source>
</evidence>
<feature type="transmembrane region" description="Helical" evidence="1">
    <location>
        <begin position="6"/>
        <end position="24"/>
    </location>
</feature>
<gene>
    <name evidence="2" type="ORF">NCTC12742_02088</name>
</gene>
<sequence length="93" mass="10822">MPQKNLLPHWLIICLIPLITLLLIKLTGPHDDTQYLINGIILACEAAFLFKYVLFKAVKHHLKSEDSLQRHTLFLFIPIILLVAYLFRYFGAF</sequence>
<name>A0A448VQX5_9NEIS</name>
<keyword evidence="1" id="KW-1133">Transmembrane helix</keyword>
<dbReference type="AlphaFoldDB" id="A0A448VQX5"/>
<keyword evidence="1" id="KW-0812">Transmembrane</keyword>
<feature type="transmembrane region" description="Helical" evidence="1">
    <location>
        <begin position="36"/>
        <end position="53"/>
    </location>
</feature>
<proteinExistence type="predicted"/>
<evidence type="ECO:0000256" key="1">
    <source>
        <dbReference type="SAM" id="Phobius"/>
    </source>
</evidence>
<accession>A0A448VQX5</accession>
<dbReference type="EMBL" id="LR134533">
    <property type="protein sequence ID" value="VEJ52171.1"/>
    <property type="molecule type" value="Genomic_DNA"/>
</dbReference>
<dbReference type="RefSeq" id="WP_004283336.1">
    <property type="nucleotide sequence ID" value="NZ_CAUJRG010000008.1"/>
</dbReference>
<dbReference type="STRING" id="28091.SAMEA3174300_00655"/>
<organism evidence="2 3">
    <name type="scientific">Neisseria weaveri</name>
    <dbReference type="NCBI Taxonomy" id="28091"/>
    <lineage>
        <taxon>Bacteria</taxon>
        <taxon>Pseudomonadati</taxon>
        <taxon>Pseudomonadota</taxon>
        <taxon>Betaproteobacteria</taxon>
        <taxon>Neisseriales</taxon>
        <taxon>Neisseriaceae</taxon>
        <taxon>Neisseria</taxon>
    </lineage>
</organism>
<dbReference type="Proteomes" id="UP000272771">
    <property type="component" value="Chromosome"/>
</dbReference>
<reference evidence="2 3" key="1">
    <citation type="submission" date="2018-12" db="EMBL/GenBank/DDBJ databases">
        <authorList>
            <consortium name="Pathogen Informatics"/>
        </authorList>
    </citation>
    <scope>NUCLEOTIDE SEQUENCE [LARGE SCALE GENOMIC DNA]</scope>
    <source>
        <strain evidence="2 3">NCTC12742</strain>
    </source>
</reference>